<sequence length="174" mass="19587">MKKILLAILIVAMLAIPVLATEYSAPPINDKGVIEFLEKVGVQIRIPVRIVYRDLSFYKFEKGVLLTDDEIKGLNEDEKLWYVQGYIVKYGEWIGDDKDEEDQVVESALYGSGTVIFSDELPEQLQEEMGMYAATIVLTNYHVVQPIVDKLSLGSKGNPINVYEEANIKTSIDP</sequence>
<reference evidence="1" key="1">
    <citation type="journal article" date="2014" name="Front. Microbiol.">
        <title>High frequency of phylogenetically diverse reductive dehalogenase-homologous genes in deep subseafloor sedimentary metagenomes.</title>
        <authorList>
            <person name="Kawai M."/>
            <person name="Futagami T."/>
            <person name="Toyoda A."/>
            <person name="Takaki Y."/>
            <person name="Nishi S."/>
            <person name="Hori S."/>
            <person name="Arai W."/>
            <person name="Tsubouchi T."/>
            <person name="Morono Y."/>
            <person name="Uchiyama I."/>
            <person name="Ito T."/>
            <person name="Fujiyama A."/>
            <person name="Inagaki F."/>
            <person name="Takami H."/>
        </authorList>
    </citation>
    <scope>NUCLEOTIDE SEQUENCE</scope>
    <source>
        <strain evidence="1">Expedition CK06-06</strain>
    </source>
</reference>
<evidence type="ECO:0000313" key="1">
    <source>
        <dbReference type="EMBL" id="GAG59179.1"/>
    </source>
</evidence>
<comment type="caution">
    <text evidence="1">The sequence shown here is derived from an EMBL/GenBank/DDBJ whole genome shotgun (WGS) entry which is preliminary data.</text>
</comment>
<feature type="non-terminal residue" evidence="1">
    <location>
        <position position="174"/>
    </location>
</feature>
<name>X0YRW8_9ZZZZ</name>
<proteinExistence type="predicted"/>
<gene>
    <name evidence="1" type="ORF">S01H4_03732</name>
</gene>
<protein>
    <submittedName>
        <fullName evidence="1">Uncharacterized protein</fullName>
    </submittedName>
</protein>
<accession>X0YRW8</accession>
<organism evidence="1">
    <name type="scientific">marine sediment metagenome</name>
    <dbReference type="NCBI Taxonomy" id="412755"/>
    <lineage>
        <taxon>unclassified sequences</taxon>
        <taxon>metagenomes</taxon>
        <taxon>ecological metagenomes</taxon>
    </lineage>
</organism>
<dbReference type="EMBL" id="BART01000940">
    <property type="protein sequence ID" value="GAG59179.1"/>
    <property type="molecule type" value="Genomic_DNA"/>
</dbReference>
<dbReference type="AlphaFoldDB" id="X0YRW8"/>